<name>A0A024U4E6_9STRA</name>
<dbReference type="GeneID" id="20084134"/>
<organism evidence="1">
    <name type="scientific">Aphanomyces invadans</name>
    <dbReference type="NCBI Taxonomy" id="157072"/>
    <lineage>
        <taxon>Eukaryota</taxon>
        <taxon>Sar</taxon>
        <taxon>Stramenopiles</taxon>
        <taxon>Oomycota</taxon>
        <taxon>Saprolegniomycetes</taxon>
        <taxon>Saprolegniales</taxon>
        <taxon>Verrucalvaceae</taxon>
        <taxon>Aphanomyces</taxon>
    </lineage>
</organism>
<dbReference type="VEuPathDB" id="FungiDB:H310_07084"/>
<protein>
    <submittedName>
        <fullName evidence="1">Uncharacterized protein</fullName>
    </submittedName>
</protein>
<proteinExistence type="predicted"/>
<gene>
    <name evidence="1" type="ORF">H310_07084</name>
</gene>
<sequence>MKTLSISTTTVLTVVVSPASGTHAVGQSSRLLQSTGASLLSPWPCFMVASCTSADRPSSSLYVASASVNPPRLVEPICCWNVEIPYRRTDQLPRKVLLMSIHAFMLPIQKARSRLAMFETRPPPGRSATRALGTNTRTLRLVPDLSAEESECQLGGSCPRGSCHCAEKGEPADAFNTLNA</sequence>
<dbReference type="AlphaFoldDB" id="A0A024U4E6"/>
<dbReference type="EMBL" id="KI913964">
    <property type="protein sequence ID" value="ETW00463.1"/>
    <property type="molecule type" value="Genomic_DNA"/>
</dbReference>
<reference evidence="1" key="1">
    <citation type="submission" date="2013-12" db="EMBL/GenBank/DDBJ databases">
        <title>The Genome Sequence of Aphanomyces invadans NJM9701.</title>
        <authorList>
            <consortium name="The Broad Institute Genomics Platform"/>
            <person name="Russ C."/>
            <person name="Tyler B."/>
            <person name="van West P."/>
            <person name="Dieguez-Uribeondo J."/>
            <person name="Young S.K."/>
            <person name="Zeng Q."/>
            <person name="Gargeya S."/>
            <person name="Fitzgerald M."/>
            <person name="Abouelleil A."/>
            <person name="Alvarado L."/>
            <person name="Chapman S.B."/>
            <person name="Gainer-Dewar J."/>
            <person name="Goldberg J."/>
            <person name="Griggs A."/>
            <person name="Gujja S."/>
            <person name="Hansen M."/>
            <person name="Howarth C."/>
            <person name="Imamovic A."/>
            <person name="Ireland A."/>
            <person name="Larimer J."/>
            <person name="McCowan C."/>
            <person name="Murphy C."/>
            <person name="Pearson M."/>
            <person name="Poon T.W."/>
            <person name="Priest M."/>
            <person name="Roberts A."/>
            <person name="Saif S."/>
            <person name="Shea T."/>
            <person name="Sykes S."/>
            <person name="Wortman J."/>
            <person name="Nusbaum C."/>
            <person name="Birren B."/>
        </authorList>
    </citation>
    <scope>NUCLEOTIDE SEQUENCE [LARGE SCALE GENOMIC DNA]</scope>
    <source>
        <strain evidence="1">NJM9701</strain>
    </source>
</reference>
<evidence type="ECO:0000313" key="1">
    <source>
        <dbReference type="EMBL" id="ETW00463.1"/>
    </source>
</evidence>
<dbReference type="RefSeq" id="XP_008870598.1">
    <property type="nucleotide sequence ID" value="XM_008872376.1"/>
</dbReference>
<accession>A0A024U4E6</accession>